<dbReference type="SUPFAM" id="SSF158472">
    <property type="entry name" value="HAMP domain-like"/>
    <property type="match status" value="1"/>
</dbReference>
<dbReference type="SUPFAM" id="SSF47384">
    <property type="entry name" value="Homodimeric domain of signal transducing histidine kinase"/>
    <property type="match status" value="1"/>
</dbReference>
<dbReference type="GO" id="GO:0005886">
    <property type="term" value="C:plasma membrane"/>
    <property type="evidence" value="ECO:0007669"/>
    <property type="project" value="UniProtKB-SubCell"/>
</dbReference>
<dbReference type="PROSITE" id="PS50109">
    <property type="entry name" value="HIS_KIN"/>
    <property type="match status" value="1"/>
</dbReference>
<dbReference type="SMART" id="SM00387">
    <property type="entry name" value="HATPase_c"/>
    <property type="match status" value="1"/>
</dbReference>
<dbReference type="SUPFAM" id="SSF55874">
    <property type="entry name" value="ATPase domain of HSP90 chaperone/DNA topoisomerase II/histidine kinase"/>
    <property type="match status" value="1"/>
</dbReference>
<keyword evidence="9 17" id="KW-0418">Kinase</keyword>
<evidence type="ECO:0000256" key="6">
    <source>
        <dbReference type="ARBA" id="ARBA00022679"/>
    </source>
</evidence>
<dbReference type="InterPro" id="IPR004358">
    <property type="entry name" value="Sig_transdc_His_kin-like_C"/>
</dbReference>
<feature type="domain" description="HAMP" evidence="16">
    <location>
        <begin position="87"/>
        <end position="139"/>
    </location>
</feature>
<reference evidence="18" key="1">
    <citation type="submission" date="2016-11" db="EMBL/GenBank/DDBJ databases">
        <authorList>
            <person name="Varghese N."/>
            <person name="Submissions S."/>
        </authorList>
    </citation>
    <scope>NUCLEOTIDE SEQUENCE [LARGE SCALE GENOMIC DNA]</scope>
    <source>
        <strain evidence="18">DSM 18802</strain>
    </source>
</reference>
<keyword evidence="5" id="KW-0597">Phosphoprotein</keyword>
<evidence type="ECO:0000256" key="7">
    <source>
        <dbReference type="ARBA" id="ARBA00022692"/>
    </source>
</evidence>
<dbReference type="InterPro" id="IPR003660">
    <property type="entry name" value="HAMP_dom"/>
</dbReference>
<evidence type="ECO:0000256" key="3">
    <source>
        <dbReference type="ARBA" id="ARBA00012438"/>
    </source>
</evidence>
<dbReference type="RefSeq" id="WP_073258168.1">
    <property type="nucleotide sequence ID" value="NZ_FRCR01000015.1"/>
</dbReference>
<evidence type="ECO:0000256" key="14">
    <source>
        <dbReference type="SAM" id="Phobius"/>
    </source>
</evidence>
<dbReference type="Gene3D" id="6.10.340.10">
    <property type="match status" value="1"/>
</dbReference>
<dbReference type="Gene3D" id="3.30.565.10">
    <property type="entry name" value="Histidine kinase-like ATPase, C-terminal domain"/>
    <property type="match status" value="1"/>
</dbReference>
<dbReference type="EC" id="2.7.13.3" evidence="3"/>
<evidence type="ECO:0000256" key="13">
    <source>
        <dbReference type="ARBA" id="ARBA00023136"/>
    </source>
</evidence>
<dbReference type="Pfam" id="PF00512">
    <property type="entry name" value="HisKA"/>
    <property type="match status" value="1"/>
</dbReference>
<keyword evidence="11 14" id="KW-1133">Transmembrane helix</keyword>
<evidence type="ECO:0000256" key="12">
    <source>
        <dbReference type="ARBA" id="ARBA00023012"/>
    </source>
</evidence>
<dbReference type="InterPro" id="IPR050398">
    <property type="entry name" value="HssS/ArlS-like"/>
</dbReference>
<dbReference type="PANTHER" id="PTHR45528:SF1">
    <property type="entry name" value="SENSOR HISTIDINE KINASE CPXA"/>
    <property type="match status" value="1"/>
</dbReference>
<dbReference type="SMART" id="SM00304">
    <property type="entry name" value="HAMP"/>
    <property type="match status" value="1"/>
</dbReference>
<gene>
    <name evidence="17" type="ORF">SAMN05660826_02065</name>
</gene>
<dbReference type="InterPro" id="IPR003594">
    <property type="entry name" value="HATPase_dom"/>
</dbReference>
<dbReference type="CDD" id="cd00082">
    <property type="entry name" value="HisKA"/>
    <property type="match status" value="1"/>
</dbReference>
<keyword evidence="13 14" id="KW-0472">Membrane</keyword>
<evidence type="ECO:0000256" key="8">
    <source>
        <dbReference type="ARBA" id="ARBA00022741"/>
    </source>
</evidence>
<dbReference type="OrthoDB" id="9796330at2"/>
<keyword evidence="18" id="KW-1185">Reference proteome</keyword>
<dbReference type="Pfam" id="PF02518">
    <property type="entry name" value="HATPase_c"/>
    <property type="match status" value="1"/>
</dbReference>
<feature type="transmembrane region" description="Helical" evidence="14">
    <location>
        <begin position="66"/>
        <end position="90"/>
    </location>
</feature>
<dbReference type="Proteomes" id="UP000184375">
    <property type="component" value="Unassembled WGS sequence"/>
</dbReference>
<dbReference type="PRINTS" id="PR00344">
    <property type="entry name" value="BCTRLSENSOR"/>
</dbReference>
<comment type="subcellular location">
    <subcellularLocation>
        <location evidence="2">Cell membrane</location>
        <topology evidence="2">Multi-pass membrane protein</topology>
    </subcellularLocation>
</comment>
<dbReference type="PANTHER" id="PTHR45528">
    <property type="entry name" value="SENSOR HISTIDINE KINASE CPXA"/>
    <property type="match status" value="1"/>
</dbReference>
<dbReference type="SMART" id="SM00388">
    <property type="entry name" value="HisKA"/>
    <property type="match status" value="1"/>
</dbReference>
<dbReference type="Gene3D" id="1.10.287.130">
    <property type="match status" value="1"/>
</dbReference>
<dbReference type="InterPro" id="IPR036890">
    <property type="entry name" value="HATPase_C_sf"/>
</dbReference>
<dbReference type="InterPro" id="IPR003661">
    <property type="entry name" value="HisK_dim/P_dom"/>
</dbReference>
<dbReference type="GO" id="GO:0000155">
    <property type="term" value="F:phosphorelay sensor kinase activity"/>
    <property type="evidence" value="ECO:0007669"/>
    <property type="project" value="InterPro"/>
</dbReference>
<keyword evidence="12" id="KW-0902">Two-component regulatory system</keyword>
<dbReference type="PROSITE" id="PS50885">
    <property type="entry name" value="HAMP"/>
    <property type="match status" value="1"/>
</dbReference>
<keyword evidence="6" id="KW-0808">Transferase</keyword>
<protein>
    <recommendedName>
        <fullName evidence="3">histidine kinase</fullName>
        <ecNumber evidence="3">2.7.13.3</ecNumber>
    </recommendedName>
</protein>
<evidence type="ECO:0000256" key="1">
    <source>
        <dbReference type="ARBA" id="ARBA00000085"/>
    </source>
</evidence>
<accession>A0A1M7LWH6</accession>
<organism evidence="17 18">
    <name type="scientific">Caldanaerovirga acetigignens</name>
    <dbReference type="NCBI Taxonomy" id="447595"/>
    <lineage>
        <taxon>Bacteria</taxon>
        <taxon>Bacillati</taxon>
        <taxon>Bacillota</taxon>
        <taxon>Clostridia</taxon>
        <taxon>Thermosediminibacterales</taxon>
        <taxon>Thermosediminibacteraceae</taxon>
        <taxon>Caldanaerovirga</taxon>
    </lineage>
</organism>
<evidence type="ECO:0000256" key="10">
    <source>
        <dbReference type="ARBA" id="ARBA00022840"/>
    </source>
</evidence>
<dbReference type="STRING" id="447595.SAMN05660826_02065"/>
<evidence type="ECO:0000259" key="15">
    <source>
        <dbReference type="PROSITE" id="PS50109"/>
    </source>
</evidence>
<evidence type="ECO:0000256" key="11">
    <source>
        <dbReference type="ARBA" id="ARBA00022989"/>
    </source>
</evidence>
<keyword evidence="7 14" id="KW-0812">Transmembrane</keyword>
<keyword evidence="10" id="KW-0067">ATP-binding</keyword>
<keyword evidence="8" id="KW-0547">Nucleotide-binding</keyword>
<dbReference type="Pfam" id="PF00672">
    <property type="entry name" value="HAMP"/>
    <property type="match status" value="1"/>
</dbReference>
<dbReference type="CDD" id="cd06225">
    <property type="entry name" value="HAMP"/>
    <property type="match status" value="1"/>
</dbReference>
<name>A0A1M7LWH6_9FIRM</name>
<dbReference type="InterPro" id="IPR005467">
    <property type="entry name" value="His_kinase_dom"/>
</dbReference>
<evidence type="ECO:0000256" key="4">
    <source>
        <dbReference type="ARBA" id="ARBA00022475"/>
    </source>
</evidence>
<evidence type="ECO:0000256" key="9">
    <source>
        <dbReference type="ARBA" id="ARBA00022777"/>
    </source>
</evidence>
<dbReference type="AlphaFoldDB" id="A0A1M7LWH6"/>
<proteinExistence type="predicted"/>
<feature type="domain" description="Histidine kinase" evidence="15">
    <location>
        <begin position="263"/>
        <end position="471"/>
    </location>
</feature>
<comment type="catalytic activity">
    <reaction evidence="1">
        <text>ATP + protein L-histidine = ADP + protein N-phospho-L-histidine.</text>
        <dbReference type="EC" id="2.7.13.3"/>
    </reaction>
</comment>
<keyword evidence="4" id="KW-1003">Cell membrane</keyword>
<sequence>MGSIELKILIPFLIIIVLSLAVLGITSYYGSYTIIKDILSKLPENYTRTIISEDYITARLFDLQKYTILVAIIAILASSQLTIFFAYSIVMPIKKLAIACDELARGNFDTKVDYSRNDEIGILKNAFNSMAEKLKRHIEDVSRLKELNQKILDGINYGIILFSQNGEILIFNKTAKKLFDKNHQFFYWAKDFIKNYLKKNRLSQKDVAKLPSEDGMSKYVEYEVTPMGENLILCFSDVTEEVKLKEKIEHINRLATIGEMSAALAHEIRNPLQGIKSCFQVIESMSSLAEDHTSKQLFAAIYREIERINWIITSLLHYARPSEPIPNNISLKKIVEEIKPFILPLLKEKALELKCSFPQEDELYLDPNHLKQILMNVITNAVKASKNKGKIEISLRLIGDEAILCIKDEGIGIPEAYISKIFNPFFTTFNDGTGLGLCVVQSLTIKNKGRIWIESTQNRGTTVYLAFPRSFSHHSCENAN</sequence>
<evidence type="ECO:0000259" key="16">
    <source>
        <dbReference type="PROSITE" id="PS50885"/>
    </source>
</evidence>
<evidence type="ECO:0000256" key="2">
    <source>
        <dbReference type="ARBA" id="ARBA00004651"/>
    </source>
</evidence>
<evidence type="ECO:0000313" key="17">
    <source>
        <dbReference type="EMBL" id="SHM82703.1"/>
    </source>
</evidence>
<dbReference type="GO" id="GO:0005524">
    <property type="term" value="F:ATP binding"/>
    <property type="evidence" value="ECO:0007669"/>
    <property type="project" value="UniProtKB-KW"/>
</dbReference>
<feature type="transmembrane region" description="Helical" evidence="14">
    <location>
        <begin position="6"/>
        <end position="29"/>
    </location>
</feature>
<evidence type="ECO:0000256" key="5">
    <source>
        <dbReference type="ARBA" id="ARBA00022553"/>
    </source>
</evidence>
<dbReference type="InterPro" id="IPR036097">
    <property type="entry name" value="HisK_dim/P_sf"/>
</dbReference>
<evidence type="ECO:0000313" key="18">
    <source>
        <dbReference type="Proteomes" id="UP000184375"/>
    </source>
</evidence>
<dbReference type="EMBL" id="FRCR01000015">
    <property type="protein sequence ID" value="SHM82703.1"/>
    <property type="molecule type" value="Genomic_DNA"/>
</dbReference>